<proteinExistence type="predicted"/>
<dbReference type="Pfam" id="PF11823">
    <property type="entry name" value="Se_S_carrier"/>
    <property type="match status" value="1"/>
</dbReference>
<dbReference type="InterPro" id="IPR021778">
    <property type="entry name" value="Se/S_carrier-like"/>
</dbReference>
<organism evidence="2 3">
    <name type="scientific">Clostridium vincentii</name>
    <dbReference type="NCBI Taxonomy" id="52704"/>
    <lineage>
        <taxon>Bacteria</taxon>
        <taxon>Bacillati</taxon>
        <taxon>Bacillota</taxon>
        <taxon>Clostridia</taxon>
        <taxon>Eubacteriales</taxon>
        <taxon>Clostridiaceae</taxon>
        <taxon>Clostridium</taxon>
    </lineage>
</organism>
<evidence type="ECO:0000313" key="3">
    <source>
        <dbReference type="Proteomes" id="UP000239471"/>
    </source>
</evidence>
<evidence type="ECO:0000313" key="2">
    <source>
        <dbReference type="EMBL" id="PRR81403.1"/>
    </source>
</evidence>
<protein>
    <recommendedName>
        <fullName evidence="1">Putative Se/S carrier protein-like domain-containing protein</fullName>
    </recommendedName>
</protein>
<evidence type="ECO:0000259" key="1">
    <source>
        <dbReference type="Pfam" id="PF11823"/>
    </source>
</evidence>
<dbReference type="AlphaFoldDB" id="A0A2T0BC43"/>
<sequence>MKYYIIVYKNTLNAMQAEKVLNEKKYHFKIMPTPTSITQSCGICTRFQSKDEIEKIINEDIIIYKNIYYRNSEGYKLIKEGE</sequence>
<gene>
    <name evidence="2" type="ORF">CLVI_25260</name>
</gene>
<comment type="caution">
    <text evidence="2">The sequence shown here is derived from an EMBL/GenBank/DDBJ whole genome shotgun (WGS) entry which is preliminary data.</text>
</comment>
<dbReference type="RefSeq" id="WP_106060459.1">
    <property type="nucleotide sequence ID" value="NZ_PVXQ01000030.1"/>
</dbReference>
<keyword evidence="3" id="KW-1185">Reference proteome</keyword>
<dbReference type="Proteomes" id="UP000239471">
    <property type="component" value="Unassembled WGS sequence"/>
</dbReference>
<accession>A0A2T0BC43</accession>
<dbReference type="EMBL" id="PVXQ01000030">
    <property type="protein sequence ID" value="PRR81403.1"/>
    <property type="molecule type" value="Genomic_DNA"/>
</dbReference>
<reference evidence="2 3" key="1">
    <citation type="submission" date="2018-03" db="EMBL/GenBank/DDBJ databases">
        <title>Genome sequence of Clostridium vincentii DSM 10228.</title>
        <authorList>
            <person name="Poehlein A."/>
            <person name="Daniel R."/>
        </authorList>
    </citation>
    <scope>NUCLEOTIDE SEQUENCE [LARGE SCALE GENOMIC DNA]</scope>
    <source>
        <strain evidence="2 3">DSM 10228</strain>
    </source>
</reference>
<name>A0A2T0BC43_9CLOT</name>
<dbReference type="OrthoDB" id="3192849at2"/>
<feature type="domain" description="Putative Se/S carrier protein-like" evidence="1">
    <location>
        <begin position="3"/>
        <end position="68"/>
    </location>
</feature>